<dbReference type="Gene3D" id="3.40.50.300">
    <property type="entry name" value="P-loop containing nucleotide triphosphate hydrolases"/>
    <property type="match status" value="1"/>
</dbReference>
<evidence type="ECO:0000256" key="1">
    <source>
        <dbReference type="ARBA" id="ARBA00008894"/>
    </source>
</evidence>
<dbReference type="GO" id="GO:0009626">
    <property type="term" value="P:plant-type hypersensitive response"/>
    <property type="evidence" value="ECO:0007669"/>
    <property type="project" value="UniProtKB-ARBA"/>
</dbReference>
<dbReference type="InterPro" id="IPR032675">
    <property type="entry name" value="LRR_dom_sf"/>
</dbReference>
<dbReference type="Pfam" id="PF23598">
    <property type="entry name" value="LRR_14"/>
    <property type="match status" value="1"/>
</dbReference>
<dbReference type="PANTHER" id="PTHR23155">
    <property type="entry name" value="DISEASE RESISTANCE PROTEIN RP"/>
    <property type="match status" value="1"/>
</dbReference>
<proteinExistence type="inferred from homology"/>
<dbReference type="InterPro" id="IPR058922">
    <property type="entry name" value="WHD_DRP"/>
</dbReference>
<dbReference type="InterPro" id="IPR055414">
    <property type="entry name" value="LRR_R13L4/SHOC2-like"/>
</dbReference>
<evidence type="ECO:0000259" key="9">
    <source>
        <dbReference type="Pfam" id="PF18052"/>
    </source>
</evidence>
<reference evidence="13" key="1">
    <citation type="submission" date="2024-06" db="EMBL/GenBank/DDBJ databases">
        <authorList>
            <person name="Ryan C."/>
        </authorList>
    </citation>
    <scope>NUCLEOTIDE SEQUENCE [LARGE SCALE GENOMIC DNA]</scope>
</reference>
<dbReference type="PRINTS" id="PR00364">
    <property type="entry name" value="DISEASERSIST"/>
</dbReference>
<dbReference type="AlphaFoldDB" id="A0ABC9B986"/>
<dbReference type="CDD" id="cd14798">
    <property type="entry name" value="RX-CC_like"/>
    <property type="match status" value="1"/>
</dbReference>
<comment type="similarity">
    <text evidence="1">Belongs to the disease resistance NB-LRR family.</text>
</comment>
<keyword evidence="5" id="KW-0611">Plant defense</keyword>
<dbReference type="SUPFAM" id="SSF52058">
    <property type="entry name" value="L domain-like"/>
    <property type="match status" value="1"/>
</dbReference>
<dbReference type="FunFam" id="3.40.50.300:FF:001091">
    <property type="entry name" value="Probable disease resistance protein At1g61300"/>
    <property type="match status" value="1"/>
</dbReference>
<dbReference type="InterPro" id="IPR041118">
    <property type="entry name" value="Rx_N"/>
</dbReference>
<dbReference type="Pfam" id="PF23559">
    <property type="entry name" value="WHD_DRP"/>
    <property type="match status" value="1"/>
</dbReference>
<keyword evidence="3" id="KW-0677">Repeat</keyword>
<dbReference type="Pfam" id="PF00931">
    <property type="entry name" value="NB-ARC"/>
    <property type="match status" value="1"/>
</dbReference>
<dbReference type="Gene3D" id="1.20.5.4130">
    <property type="match status" value="1"/>
</dbReference>
<dbReference type="Gene3D" id="3.80.10.10">
    <property type="entry name" value="Ribonuclease Inhibitor"/>
    <property type="match status" value="1"/>
</dbReference>
<dbReference type="PANTHER" id="PTHR23155:SF1011">
    <property type="entry name" value="OS11G0258500 PROTEIN"/>
    <property type="match status" value="1"/>
</dbReference>
<dbReference type="FunFam" id="1.10.10.10:FF:000322">
    <property type="entry name" value="Probable disease resistance protein At1g63360"/>
    <property type="match status" value="1"/>
</dbReference>
<dbReference type="InterPro" id="IPR027417">
    <property type="entry name" value="P-loop_NTPase"/>
</dbReference>
<feature type="domain" description="NB-ARC" evidence="8">
    <location>
        <begin position="179"/>
        <end position="347"/>
    </location>
</feature>
<evidence type="ECO:0000256" key="5">
    <source>
        <dbReference type="ARBA" id="ARBA00022821"/>
    </source>
</evidence>
<accession>A0ABC9B986</accession>
<keyword evidence="4" id="KW-0547">Nucleotide-binding</keyword>
<dbReference type="GO" id="GO:0042742">
    <property type="term" value="P:defense response to bacterium"/>
    <property type="evidence" value="ECO:0007669"/>
    <property type="project" value="UniProtKB-ARBA"/>
</dbReference>
<sequence>MEHAMVSAATGVLSPILGKLSTLLEKEYSKLNGVRNEILSLKDELSSMNALLLKLADMEDLDVQVKEWRKQIRELSYDIEDCIDNFTHQVNCFPTPSRCSLKRFAQHTINKVRTLRARHEIANKILKLKARVDDASERRKRYNFDGIISSSSTVAPIDPRLPALYAEAESLVGIDEPSNYIIERLTEREGNSVQKLKVVSVVGLGGLGKTTLARQVYNKIGDKFDCRAFVSVSQKPDMRKIFRNILTSITGMDYYQGMEAWDEGQLINKLRDLLNGKRYLIVVDDIWSSLVWKTIRCALLDNNLSSRVLTTTRIISVARSCCYPDYNHVCEMKPLSDVDAEKLFLRRIFGSEDQCPIHLKEISNDILRKCGGLPLAIVSLASLLACKSQTKEQWEKYRNSICLALKDDPSANQMEKILSLSYNDLPHHLKTCLLYLSTFPEDFIIYKHVLVRRWIAEGFVTAEGGQSSEDVGEGYFNELINRSMIQQLRTQYDRASTCRVHDMIFDLIVSKSIEENFITLIGYKNHVQGPQGKVRRLSLKCLNRDDITMPPTTIVSSARSLTIYGSTKYMPLISDFQALRVINIEYNNALGDQYLIGVGKLFQLKYLRLIEVNISNLPEQIGELQQLETIELEWTKIKELPKGIARLKKLVFLRADFTSLPAGIGYMKALRHLSWIKTDNSTPLASLHEMGNLPELIYLDIHWRISDAYNDHKRYTECLVSSITRLCKQKLQYLRIRSDFSKGCSLDFLLDSWLTPPNFLRKFDMFSDYYFPRIPDWMALLSNITYLDINVSPATEDTLTILGKLPSLEVLWLWTKAVEPKGRFIIGSTGFQCLKEFYFGFWKINMGPIMFEVGAMAKVEKLLIELKAQGTDATSSGDFYIDVQHISSLRYLRVGIDCRDARAQEVEAIETTVRSATNFLPNHLLIEIRRHFAGQMVEDRGTGIRE</sequence>
<organism evidence="12 13">
    <name type="scientific">Urochloa decumbens</name>
    <dbReference type="NCBI Taxonomy" id="240449"/>
    <lineage>
        <taxon>Eukaryota</taxon>
        <taxon>Viridiplantae</taxon>
        <taxon>Streptophyta</taxon>
        <taxon>Embryophyta</taxon>
        <taxon>Tracheophyta</taxon>
        <taxon>Spermatophyta</taxon>
        <taxon>Magnoliopsida</taxon>
        <taxon>Liliopsida</taxon>
        <taxon>Poales</taxon>
        <taxon>Poaceae</taxon>
        <taxon>PACMAD clade</taxon>
        <taxon>Panicoideae</taxon>
        <taxon>Panicodae</taxon>
        <taxon>Paniceae</taxon>
        <taxon>Melinidinae</taxon>
        <taxon>Urochloa</taxon>
    </lineage>
</organism>
<evidence type="ECO:0000259" key="10">
    <source>
        <dbReference type="Pfam" id="PF23559"/>
    </source>
</evidence>
<evidence type="ECO:0000256" key="7">
    <source>
        <dbReference type="SAM" id="Coils"/>
    </source>
</evidence>
<gene>
    <name evidence="12" type="ORF">URODEC1_LOCUS62057</name>
</gene>
<dbReference type="InterPro" id="IPR038005">
    <property type="entry name" value="RX-like_CC"/>
</dbReference>
<dbReference type="GO" id="GO:0000166">
    <property type="term" value="F:nucleotide binding"/>
    <property type="evidence" value="ECO:0007669"/>
    <property type="project" value="UniProtKB-KW"/>
</dbReference>
<feature type="domain" description="Disease resistance R13L4/SHOC-2-like LRR" evidence="11">
    <location>
        <begin position="558"/>
        <end position="923"/>
    </location>
</feature>
<reference evidence="12 13" key="2">
    <citation type="submission" date="2024-10" db="EMBL/GenBank/DDBJ databases">
        <authorList>
            <person name="Ryan C."/>
        </authorList>
    </citation>
    <scope>NUCLEOTIDE SEQUENCE [LARGE SCALE GENOMIC DNA]</scope>
</reference>
<dbReference type="Gene3D" id="1.10.10.10">
    <property type="entry name" value="Winged helix-like DNA-binding domain superfamily/Winged helix DNA-binding domain"/>
    <property type="match status" value="1"/>
</dbReference>
<dbReference type="InterPro" id="IPR042197">
    <property type="entry name" value="Apaf_helical"/>
</dbReference>
<dbReference type="InterPro" id="IPR036388">
    <property type="entry name" value="WH-like_DNA-bd_sf"/>
</dbReference>
<evidence type="ECO:0000259" key="11">
    <source>
        <dbReference type="Pfam" id="PF23598"/>
    </source>
</evidence>
<keyword evidence="6 7" id="KW-0175">Coiled coil</keyword>
<evidence type="ECO:0000313" key="12">
    <source>
        <dbReference type="EMBL" id="CAL4994777.1"/>
    </source>
</evidence>
<dbReference type="Proteomes" id="UP001497457">
    <property type="component" value="Chromosome 24b"/>
</dbReference>
<dbReference type="SUPFAM" id="SSF52540">
    <property type="entry name" value="P-loop containing nucleoside triphosphate hydrolases"/>
    <property type="match status" value="1"/>
</dbReference>
<keyword evidence="2" id="KW-0433">Leucine-rich repeat</keyword>
<evidence type="ECO:0000256" key="4">
    <source>
        <dbReference type="ARBA" id="ARBA00022741"/>
    </source>
</evidence>
<dbReference type="Pfam" id="PF18052">
    <property type="entry name" value="Rx_N"/>
    <property type="match status" value="1"/>
</dbReference>
<dbReference type="GO" id="GO:0002758">
    <property type="term" value="P:innate immune response-activating signaling pathway"/>
    <property type="evidence" value="ECO:0007669"/>
    <property type="project" value="UniProtKB-ARBA"/>
</dbReference>
<feature type="domain" description="Disease resistance protein winged helix" evidence="10">
    <location>
        <begin position="439"/>
        <end position="508"/>
    </location>
</feature>
<evidence type="ECO:0000313" key="13">
    <source>
        <dbReference type="Proteomes" id="UP001497457"/>
    </source>
</evidence>
<evidence type="ECO:0000256" key="2">
    <source>
        <dbReference type="ARBA" id="ARBA00022614"/>
    </source>
</evidence>
<dbReference type="InterPro" id="IPR002182">
    <property type="entry name" value="NB-ARC"/>
</dbReference>
<dbReference type="InterPro" id="IPR044974">
    <property type="entry name" value="Disease_R_plants"/>
</dbReference>
<evidence type="ECO:0000256" key="3">
    <source>
        <dbReference type="ARBA" id="ARBA00022737"/>
    </source>
</evidence>
<feature type="coiled-coil region" evidence="7">
    <location>
        <begin position="24"/>
        <end position="78"/>
    </location>
</feature>
<dbReference type="Gene3D" id="1.10.8.430">
    <property type="entry name" value="Helical domain of apoptotic protease-activating factors"/>
    <property type="match status" value="1"/>
</dbReference>
<name>A0ABC9B986_9POAL</name>
<evidence type="ECO:0000259" key="8">
    <source>
        <dbReference type="Pfam" id="PF00931"/>
    </source>
</evidence>
<evidence type="ECO:0000256" key="6">
    <source>
        <dbReference type="ARBA" id="ARBA00023054"/>
    </source>
</evidence>
<keyword evidence="13" id="KW-1185">Reference proteome</keyword>
<dbReference type="EMBL" id="OZ075134">
    <property type="protein sequence ID" value="CAL4994777.1"/>
    <property type="molecule type" value="Genomic_DNA"/>
</dbReference>
<protein>
    <submittedName>
        <fullName evidence="12">Uncharacterized protein</fullName>
    </submittedName>
</protein>
<feature type="domain" description="Disease resistance N-terminal" evidence="9">
    <location>
        <begin position="12"/>
        <end position="93"/>
    </location>
</feature>